<protein>
    <recommendedName>
        <fullName evidence="7">MgtC/SapB/SrpB/YhiD N-terminal domain-containing protein</fullName>
    </recommendedName>
</protein>
<evidence type="ECO:0000256" key="3">
    <source>
        <dbReference type="ARBA" id="ARBA00022475"/>
    </source>
</evidence>
<dbReference type="Pfam" id="PF02308">
    <property type="entry name" value="MgtC"/>
    <property type="match status" value="1"/>
</dbReference>
<dbReference type="KEGG" id="muc:MuYL_2211"/>
<feature type="domain" description="MgtC/SapB/SrpB/YhiD N-terminal" evidence="7">
    <location>
        <begin position="19"/>
        <end position="134"/>
    </location>
</feature>
<dbReference type="GO" id="GO:0005886">
    <property type="term" value="C:plasma membrane"/>
    <property type="evidence" value="ECO:0007669"/>
    <property type="project" value="UniProtKB-SubCell"/>
</dbReference>
<evidence type="ECO:0000256" key="2">
    <source>
        <dbReference type="ARBA" id="ARBA00009298"/>
    </source>
</evidence>
<evidence type="ECO:0000259" key="7">
    <source>
        <dbReference type="Pfam" id="PF02308"/>
    </source>
</evidence>
<dbReference type="PRINTS" id="PR01837">
    <property type="entry name" value="MGTCSAPBPROT"/>
</dbReference>
<dbReference type="RefSeq" id="WP_094570493.1">
    <property type="nucleotide sequence ID" value="NZ_CP022743.1"/>
</dbReference>
<keyword evidence="3" id="KW-1003">Cell membrane</keyword>
<evidence type="ECO:0000256" key="4">
    <source>
        <dbReference type="ARBA" id="ARBA00022692"/>
    </source>
</evidence>
<dbReference type="PANTHER" id="PTHR33778">
    <property type="entry name" value="PROTEIN MGTC"/>
    <property type="match status" value="1"/>
</dbReference>
<name>A0A223NX18_9SPHI</name>
<proteinExistence type="inferred from homology"/>
<dbReference type="PANTHER" id="PTHR33778:SF1">
    <property type="entry name" value="MAGNESIUM TRANSPORTER YHID-RELATED"/>
    <property type="match status" value="1"/>
</dbReference>
<dbReference type="AlphaFoldDB" id="A0A223NX18"/>
<evidence type="ECO:0000256" key="5">
    <source>
        <dbReference type="ARBA" id="ARBA00022989"/>
    </source>
</evidence>
<accession>A0A223NX18</accession>
<evidence type="ECO:0000256" key="6">
    <source>
        <dbReference type="ARBA" id="ARBA00023136"/>
    </source>
</evidence>
<gene>
    <name evidence="8" type="ORF">MuYL_2211</name>
</gene>
<evidence type="ECO:0000313" key="8">
    <source>
        <dbReference type="EMBL" id="ASU34101.1"/>
    </source>
</evidence>
<organism evidence="8 9">
    <name type="scientific">Mucilaginibacter xinganensis</name>
    <dbReference type="NCBI Taxonomy" id="1234841"/>
    <lineage>
        <taxon>Bacteria</taxon>
        <taxon>Pseudomonadati</taxon>
        <taxon>Bacteroidota</taxon>
        <taxon>Sphingobacteriia</taxon>
        <taxon>Sphingobacteriales</taxon>
        <taxon>Sphingobacteriaceae</taxon>
        <taxon>Mucilaginibacter</taxon>
    </lineage>
</organism>
<keyword evidence="9" id="KW-1185">Reference proteome</keyword>
<dbReference type="InterPro" id="IPR049177">
    <property type="entry name" value="MgtC_SapB_SrpB_YhiD_N"/>
</dbReference>
<dbReference type="OrthoDB" id="9811198at2"/>
<comment type="similarity">
    <text evidence="2">Belongs to the MgtC/SapB family.</text>
</comment>
<keyword evidence="5" id="KW-1133">Transmembrane helix</keyword>
<dbReference type="InterPro" id="IPR003416">
    <property type="entry name" value="MgtC/SapB/SrpB/YhiD_fam"/>
</dbReference>
<comment type="subcellular location">
    <subcellularLocation>
        <location evidence="1">Cell membrane</location>
        <topology evidence="1">Multi-pass membrane protein</topology>
    </subcellularLocation>
</comment>
<keyword evidence="4" id="KW-0812">Transmembrane</keyword>
<dbReference type="EMBL" id="CP022743">
    <property type="protein sequence ID" value="ASU34101.1"/>
    <property type="molecule type" value="Genomic_DNA"/>
</dbReference>
<keyword evidence="6" id="KW-0472">Membrane</keyword>
<sequence>MGTSALEFNITDQDLIKIAVGVICGGLLGLERQYKNKTAGFRTIILICLGSTIYTMIAQRAGAGVNINIVTGIGFIGAGVIFKGNIEVSGLTTAAVIWISAAIGMSAGSGNYTIALLCTVITLCVLLLFNLLERYIDKVHRDKLFVIVFTNSIFENMAEVEDAIIELQLTSRRVQVSKKDGCLQVAILVTGHRKRISKLDEKLLKMEQVKSF</sequence>
<evidence type="ECO:0000313" key="9">
    <source>
        <dbReference type="Proteomes" id="UP000215002"/>
    </source>
</evidence>
<reference evidence="8 9" key="1">
    <citation type="submission" date="2017-08" db="EMBL/GenBank/DDBJ databases">
        <title>Complete genome sequence of Mucilaginibacter sp. strain BJC16-A31.</title>
        <authorList>
            <consortium name="Henan University of Science and Technology"/>
            <person name="You X."/>
        </authorList>
    </citation>
    <scope>NUCLEOTIDE SEQUENCE [LARGE SCALE GENOMIC DNA]</scope>
    <source>
        <strain evidence="8 9">BJC16-A31</strain>
    </source>
</reference>
<evidence type="ECO:0000256" key="1">
    <source>
        <dbReference type="ARBA" id="ARBA00004651"/>
    </source>
</evidence>
<dbReference type="Proteomes" id="UP000215002">
    <property type="component" value="Chromosome"/>
</dbReference>